<dbReference type="InterPro" id="IPR036097">
    <property type="entry name" value="HisK_dim/P_sf"/>
</dbReference>
<dbReference type="PANTHER" id="PTHR43547:SF2">
    <property type="entry name" value="HYBRID SIGNAL TRANSDUCTION HISTIDINE KINASE C"/>
    <property type="match status" value="1"/>
</dbReference>
<dbReference type="InterPro" id="IPR003661">
    <property type="entry name" value="HisK_dim/P_dom"/>
</dbReference>
<reference evidence="6" key="1">
    <citation type="submission" date="2020-01" db="EMBL/GenBank/DDBJ databases">
        <authorList>
            <person name="Meier V. D."/>
            <person name="Meier V D."/>
        </authorList>
    </citation>
    <scope>NUCLEOTIDE SEQUENCE</scope>
    <source>
        <strain evidence="6">HLG_WM_MAG_05</strain>
    </source>
</reference>
<dbReference type="PANTHER" id="PTHR43547">
    <property type="entry name" value="TWO-COMPONENT HISTIDINE KINASE"/>
    <property type="match status" value="1"/>
</dbReference>
<dbReference type="InterPro" id="IPR003594">
    <property type="entry name" value="HATPase_dom"/>
</dbReference>
<dbReference type="PROSITE" id="PS50109">
    <property type="entry name" value="HIS_KIN"/>
    <property type="match status" value="1"/>
</dbReference>
<keyword evidence="4" id="KW-0472">Membrane</keyword>
<dbReference type="CDD" id="cd00082">
    <property type="entry name" value="HisKA"/>
    <property type="match status" value="1"/>
</dbReference>
<comment type="catalytic activity">
    <reaction evidence="1">
        <text>ATP + protein L-histidine = ADP + protein N-phospho-L-histidine.</text>
        <dbReference type="EC" id="2.7.13.3"/>
    </reaction>
</comment>
<protein>
    <recommendedName>
        <fullName evidence="2">histidine kinase</fullName>
        <ecNumber evidence="2">2.7.13.3</ecNumber>
    </recommendedName>
</protein>
<feature type="domain" description="Histidine kinase" evidence="5">
    <location>
        <begin position="188"/>
        <end position="391"/>
    </location>
</feature>
<dbReference type="SUPFAM" id="SSF55874">
    <property type="entry name" value="ATPase domain of HSP90 chaperone/DNA topoisomerase II/histidine kinase"/>
    <property type="match status" value="1"/>
</dbReference>
<dbReference type="Pfam" id="PF02518">
    <property type="entry name" value="HATPase_c"/>
    <property type="match status" value="1"/>
</dbReference>
<dbReference type="Gene3D" id="1.10.287.130">
    <property type="match status" value="1"/>
</dbReference>
<dbReference type="SUPFAM" id="SSF47384">
    <property type="entry name" value="Homodimeric domain of signal transducing histidine kinase"/>
    <property type="match status" value="1"/>
</dbReference>
<keyword evidence="4" id="KW-1133">Transmembrane helix</keyword>
<organism evidence="6">
    <name type="scientific">uncultured Sulfurovum sp</name>
    <dbReference type="NCBI Taxonomy" id="269237"/>
    <lineage>
        <taxon>Bacteria</taxon>
        <taxon>Pseudomonadati</taxon>
        <taxon>Campylobacterota</taxon>
        <taxon>Epsilonproteobacteria</taxon>
        <taxon>Campylobacterales</taxon>
        <taxon>Sulfurovaceae</taxon>
        <taxon>Sulfurovum</taxon>
        <taxon>environmental samples</taxon>
    </lineage>
</organism>
<dbReference type="InterPro" id="IPR004358">
    <property type="entry name" value="Sig_transdc_His_kin-like_C"/>
</dbReference>
<evidence type="ECO:0000313" key="6">
    <source>
        <dbReference type="EMBL" id="CAA6800079.1"/>
    </source>
</evidence>
<keyword evidence="6" id="KW-0808">Transferase</keyword>
<dbReference type="Pfam" id="PF00512">
    <property type="entry name" value="HisKA"/>
    <property type="match status" value="1"/>
</dbReference>
<keyword evidence="6" id="KW-0418">Kinase</keyword>
<keyword evidence="4" id="KW-0812">Transmembrane</keyword>
<dbReference type="AlphaFoldDB" id="A0A6S6SAF4"/>
<dbReference type="InterPro" id="IPR036890">
    <property type="entry name" value="HATPase_C_sf"/>
</dbReference>
<evidence type="ECO:0000256" key="1">
    <source>
        <dbReference type="ARBA" id="ARBA00000085"/>
    </source>
</evidence>
<keyword evidence="3" id="KW-0597">Phosphoprotein</keyword>
<dbReference type="EC" id="2.7.13.3" evidence="2"/>
<feature type="transmembrane region" description="Helical" evidence="4">
    <location>
        <begin position="20"/>
        <end position="44"/>
    </location>
</feature>
<dbReference type="InterPro" id="IPR005467">
    <property type="entry name" value="His_kinase_dom"/>
</dbReference>
<evidence type="ECO:0000256" key="4">
    <source>
        <dbReference type="SAM" id="Phobius"/>
    </source>
</evidence>
<dbReference type="Gene3D" id="3.30.565.10">
    <property type="entry name" value="Histidine kinase-like ATPase, C-terminal domain"/>
    <property type="match status" value="1"/>
</dbReference>
<sequence>MFEGWGTVLTFDTNKFAKKYAIKYTLILAIILIVPLIFYLSLLLQIDKAKTELALERQLHRVMLSMNEYDNSGVYTFPRYKEFDTALYDKRYKRIFSTLDFEPSSYASGFYRDKHHYYIIHALNEGHYFEAKYLLVSTVHRANEIYLLALLAILLILITLFIFSLRLFQNFSRPFEQINDKLDTFIKDSMHEINTPLSIININSELFANKYGDNKYLQRIKSATKTLATIYDDMDYLIKQGRVEHKVQNINLSDFIQNRVDYFKGIANLKQIHIETKITSSLSYQFSKTKLQRIVDNTISNAIKYSYDDNKIKVKVYVENQQIIFSVEDFGIGIEKVEQIFSRYYRENQTKGGFGIGLNIVKDIIEEEKIILEVKSELSEGTIFIYTFPFQ</sequence>
<evidence type="ECO:0000256" key="2">
    <source>
        <dbReference type="ARBA" id="ARBA00012438"/>
    </source>
</evidence>
<dbReference type="SMART" id="SM00387">
    <property type="entry name" value="HATPase_c"/>
    <property type="match status" value="1"/>
</dbReference>
<gene>
    <name evidence="6" type="ORF">HELGO_WM9867</name>
</gene>
<dbReference type="GO" id="GO:0000155">
    <property type="term" value="F:phosphorelay sensor kinase activity"/>
    <property type="evidence" value="ECO:0007669"/>
    <property type="project" value="InterPro"/>
</dbReference>
<accession>A0A6S6SAF4</accession>
<dbReference type="EMBL" id="CACVAU010000001">
    <property type="protein sequence ID" value="CAA6800079.1"/>
    <property type="molecule type" value="Genomic_DNA"/>
</dbReference>
<dbReference type="SMART" id="SM00388">
    <property type="entry name" value="HisKA"/>
    <property type="match status" value="1"/>
</dbReference>
<feature type="transmembrane region" description="Helical" evidence="4">
    <location>
        <begin position="145"/>
        <end position="168"/>
    </location>
</feature>
<dbReference type="PRINTS" id="PR00344">
    <property type="entry name" value="BCTRLSENSOR"/>
</dbReference>
<name>A0A6S6SAF4_9BACT</name>
<evidence type="ECO:0000256" key="3">
    <source>
        <dbReference type="ARBA" id="ARBA00022553"/>
    </source>
</evidence>
<evidence type="ECO:0000259" key="5">
    <source>
        <dbReference type="PROSITE" id="PS50109"/>
    </source>
</evidence>
<proteinExistence type="predicted"/>